<evidence type="ECO:0000313" key="3">
    <source>
        <dbReference type="Proteomes" id="UP001295740"/>
    </source>
</evidence>
<dbReference type="EMBL" id="CAUWAG010000012">
    <property type="protein sequence ID" value="CAJ2509702.1"/>
    <property type="molecule type" value="Genomic_DNA"/>
</dbReference>
<gene>
    <name evidence="2" type="ORF">KHLLAP_LOCUS10170</name>
</gene>
<evidence type="ECO:0000256" key="1">
    <source>
        <dbReference type="SAM" id="MobiDB-lite"/>
    </source>
</evidence>
<feature type="region of interest" description="Disordered" evidence="1">
    <location>
        <begin position="1"/>
        <end position="36"/>
    </location>
</feature>
<dbReference type="AlphaFoldDB" id="A0AAI8VSK3"/>
<dbReference type="Proteomes" id="UP001295740">
    <property type="component" value="Unassembled WGS sequence"/>
</dbReference>
<sequence>MKSGDGEVDVDLPDGHVAPEESSPQSPAVDEAVEASSDHRVDSVALVSPAVHLGFWATVMDPVDAPLADEASSGDVPMPDVIVLD</sequence>
<comment type="caution">
    <text evidence="2">The sequence shown here is derived from an EMBL/GenBank/DDBJ whole genome shotgun (WGS) entry which is preliminary data.</text>
</comment>
<name>A0AAI8VSK3_9PEZI</name>
<feature type="compositionally biased region" description="Acidic residues" evidence="1">
    <location>
        <begin position="1"/>
        <end position="12"/>
    </location>
</feature>
<keyword evidence="3" id="KW-1185">Reference proteome</keyword>
<reference evidence="2" key="1">
    <citation type="submission" date="2023-10" db="EMBL/GenBank/DDBJ databases">
        <authorList>
            <person name="Hackl T."/>
        </authorList>
    </citation>
    <scope>NUCLEOTIDE SEQUENCE</scope>
</reference>
<evidence type="ECO:0000313" key="2">
    <source>
        <dbReference type="EMBL" id="CAJ2509702.1"/>
    </source>
</evidence>
<proteinExistence type="predicted"/>
<protein>
    <submittedName>
        <fullName evidence="2">Uu.00g147280.m01.CDS01</fullName>
    </submittedName>
</protein>
<accession>A0AAI8VSK3</accession>
<organism evidence="2 3">
    <name type="scientific">Anthostomella pinea</name>
    <dbReference type="NCBI Taxonomy" id="933095"/>
    <lineage>
        <taxon>Eukaryota</taxon>
        <taxon>Fungi</taxon>
        <taxon>Dikarya</taxon>
        <taxon>Ascomycota</taxon>
        <taxon>Pezizomycotina</taxon>
        <taxon>Sordariomycetes</taxon>
        <taxon>Xylariomycetidae</taxon>
        <taxon>Xylariales</taxon>
        <taxon>Xylariaceae</taxon>
        <taxon>Anthostomella</taxon>
    </lineage>
</organism>